<reference evidence="2" key="1">
    <citation type="submission" date="2022-02" db="EMBL/GenBank/DDBJ databases">
        <authorList>
            <person name="Giguere J D."/>
        </authorList>
    </citation>
    <scope>NUCLEOTIDE SEQUENCE</scope>
    <source>
        <strain evidence="2">CCAP 1055/1</strain>
    </source>
</reference>
<feature type="region of interest" description="Disordered" evidence="1">
    <location>
        <begin position="1"/>
        <end position="70"/>
    </location>
</feature>
<dbReference type="Proteomes" id="UP000836788">
    <property type="component" value="Chromosome 21"/>
</dbReference>
<dbReference type="AlphaFoldDB" id="A0A8J9SA24"/>
<feature type="compositionally biased region" description="Acidic residues" evidence="1">
    <location>
        <begin position="59"/>
        <end position="70"/>
    </location>
</feature>
<name>A0A8J9SA24_PHATR</name>
<feature type="region of interest" description="Disordered" evidence="1">
    <location>
        <begin position="140"/>
        <end position="176"/>
    </location>
</feature>
<evidence type="ECO:0000313" key="2">
    <source>
        <dbReference type="EMBL" id="CAG9285934.1"/>
    </source>
</evidence>
<dbReference type="EMBL" id="OU594962">
    <property type="protein sequence ID" value="CAG9285934.1"/>
    <property type="molecule type" value="Genomic_DNA"/>
</dbReference>
<feature type="compositionally biased region" description="Basic and acidic residues" evidence="1">
    <location>
        <begin position="327"/>
        <end position="336"/>
    </location>
</feature>
<protein>
    <submittedName>
        <fullName evidence="2">Uncharacterized protein</fullName>
    </submittedName>
</protein>
<proteinExistence type="predicted"/>
<feature type="compositionally biased region" description="Basic residues" evidence="1">
    <location>
        <begin position="395"/>
        <end position="407"/>
    </location>
</feature>
<organism evidence="2">
    <name type="scientific">Phaeodactylum tricornutum</name>
    <name type="common">Diatom</name>
    <dbReference type="NCBI Taxonomy" id="2850"/>
    <lineage>
        <taxon>Eukaryota</taxon>
        <taxon>Sar</taxon>
        <taxon>Stramenopiles</taxon>
        <taxon>Ochrophyta</taxon>
        <taxon>Bacillariophyta</taxon>
        <taxon>Bacillariophyceae</taxon>
        <taxon>Bacillariophycidae</taxon>
        <taxon>Naviculales</taxon>
        <taxon>Phaeodactylaceae</taxon>
        <taxon>Phaeodactylum</taxon>
    </lineage>
</organism>
<sequence length="469" mass="52556">MNALLRSSRLNEDHGTSDPPSKTRSLREALSIGSSSSHHGRRNILSFSRHGKKGKAFDQFEDNNDGDDDDAVGLMEESHIEFGEDSLEGTTADWLQCDYRLQSRENLDKRLFPDNNLPQQLDFPDNIKVEKRSITKKILRRVRRSKTNGEAESDDPGEGEKSLETTSPGTEEKWDHSPRRKLFFNLRPKNAKAILLDSCGNFSFDFCEEDLAGQDDAADEHVSDSENDESDENSNTYSETSDTEHDDSKDRPGSIRERRNATDEADPTTDVKGTIISGKPSLAKQRRKSTRSRNVDTERQVVSNEMRRSRQRRFKTTSTTEGNPRNLKSENEKKNATFEGPDENLALASVETHLANEEESIHSSDLCGGRPRTQGSRRFTPVRCKPTGANDTRRSKPVRASTRRRTLPPKPDRGFPRPAAADNTGENGGLKQNDSRGVTDGNVNWIGEGEKSGEDRHLELDIVALTTSE</sequence>
<accession>A0A8J9SA24</accession>
<gene>
    <name evidence="2" type="ORF">PTTT1_LOCUS30688</name>
</gene>
<evidence type="ECO:0000256" key="1">
    <source>
        <dbReference type="SAM" id="MobiDB-lite"/>
    </source>
</evidence>
<feature type="compositionally biased region" description="Basic and acidic residues" evidence="1">
    <location>
        <begin position="242"/>
        <end position="262"/>
    </location>
</feature>
<feature type="region of interest" description="Disordered" evidence="1">
    <location>
        <begin position="215"/>
        <end position="455"/>
    </location>
</feature>